<comment type="similarity">
    <text evidence="1">Belongs to the AB hydrolase superfamily.</text>
</comment>
<keyword evidence="2 4" id="KW-0378">Hydrolase</keyword>
<proteinExistence type="inferred from homology"/>
<accession>A0ABN2I001</accession>
<dbReference type="InterPro" id="IPR022742">
    <property type="entry name" value="Hydrolase_4"/>
</dbReference>
<evidence type="ECO:0000259" key="3">
    <source>
        <dbReference type="Pfam" id="PF12146"/>
    </source>
</evidence>
<organism evidence="4 5">
    <name type="scientific">Dietzia cercidiphylli</name>
    <dbReference type="NCBI Taxonomy" id="498199"/>
    <lineage>
        <taxon>Bacteria</taxon>
        <taxon>Bacillati</taxon>
        <taxon>Actinomycetota</taxon>
        <taxon>Actinomycetes</taxon>
        <taxon>Mycobacteriales</taxon>
        <taxon>Dietziaceae</taxon>
        <taxon>Dietzia</taxon>
    </lineage>
</organism>
<evidence type="ECO:0000313" key="5">
    <source>
        <dbReference type="Proteomes" id="UP001500383"/>
    </source>
</evidence>
<dbReference type="Gene3D" id="1.10.10.800">
    <property type="match status" value="1"/>
</dbReference>
<evidence type="ECO:0000256" key="2">
    <source>
        <dbReference type="ARBA" id="ARBA00022801"/>
    </source>
</evidence>
<feature type="domain" description="Serine aminopeptidase S33" evidence="3">
    <location>
        <begin position="42"/>
        <end position="274"/>
    </location>
</feature>
<protein>
    <submittedName>
        <fullName evidence="4">Alpha/beta fold hydrolase</fullName>
    </submittedName>
</protein>
<evidence type="ECO:0000313" key="4">
    <source>
        <dbReference type="EMBL" id="GAA1696342.1"/>
    </source>
</evidence>
<gene>
    <name evidence="4" type="ORF">GCM10009831_00410</name>
</gene>
<dbReference type="PANTHER" id="PTHR22946">
    <property type="entry name" value="DIENELACTONE HYDROLASE DOMAIN-CONTAINING PROTEIN-RELATED"/>
    <property type="match status" value="1"/>
</dbReference>
<keyword evidence="5" id="KW-1185">Reference proteome</keyword>
<dbReference type="InterPro" id="IPR050261">
    <property type="entry name" value="FrsA_esterase"/>
</dbReference>
<dbReference type="EMBL" id="BAAAQG010000002">
    <property type="protein sequence ID" value="GAA1696342.1"/>
    <property type="molecule type" value="Genomic_DNA"/>
</dbReference>
<dbReference type="GO" id="GO:0016787">
    <property type="term" value="F:hydrolase activity"/>
    <property type="evidence" value="ECO:0007669"/>
    <property type="project" value="UniProtKB-KW"/>
</dbReference>
<dbReference type="Pfam" id="PF12146">
    <property type="entry name" value="Hydrolase_4"/>
    <property type="match status" value="1"/>
</dbReference>
<comment type="caution">
    <text evidence="4">The sequence shown here is derived from an EMBL/GenBank/DDBJ whole genome shotgun (WGS) entry which is preliminary data.</text>
</comment>
<evidence type="ECO:0000256" key="1">
    <source>
        <dbReference type="ARBA" id="ARBA00008645"/>
    </source>
</evidence>
<reference evidence="4 5" key="1">
    <citation type="journal article" date="2019" name="Int. J. Syst. Evol. Microbiol.">
        <title>The Global Catalogue of Microorganisms (GCM) 10K type strain sequencing project: providing services to taxonomists for standard genome sequencing and annotation.</title>
        <authorList>
            <consortium name="The Broad Institute Genomics Platform"/>
            <consortium name="The Broad Institute Genome Sequencing Center for Infectious Disease"/>
            <person name="Wu L."/>
            <person name="Ma J."/>
        </authorList>
    </citation>
    <scope>NUCLEOTIDE SEQUENCE [LARGE SCALE GENOMIC DNA]</scope>
    <source>
        <strain evidence="4 5">JCM 16002</strain>
    </source>
</reference>
<dbReference type="RefSeq" id="WP_182657699.1">
    <property type="nucleotide sequence ID" value="NZ_BAAAQG010000002.1"/>
</dbReference>
<sequence>MPSSDADQGRDDATFLSGGTGCAAWVYRPETSSDPGGTTAPAIVMAHGLGCIRDLRLPAYAERFRDAGFVVVVFDYRHFGASDGQPRQLLDIGRQLDDWRSALAFTRSLTGVDPDRVIAWGTSFSGGHVLTLAGTGERLAGVVAQVPHVSGPAAVRATPLRSAVRLTPAIIGDLWRAARRGEPRYVPLVGKPGEAGAMTSPDADPAVDRLAADSGLERGDFPEYVAARILVRIGFYSPIRHARRIACPVLVQIATRDAITPAATARRAAQRMPRGRYLEYPCEHFDPYVDPYFEQIVADQLEFCLSLAGPGA</sequence>
<dbReference type="InterPro" id="IPR029058">
    <property type="entry name" value="AB_hydrolase_fold"/>
</dbReference>
<dbReference type="SUPFAM" id="SSF53474">
    <property type="entry name" value="alpha/beta-Hydrolases"/>
    <property type="match status" value="1"/>
</dbReference>
<dbReference type="Gene3D" id="3.40.50.1820">
    <property type="entry name" value="alpha/beta hydrolase"/>
    <property type="match status" value="1"/>
</dbReference>
<name>A0ABN2I001_9ACTN</name>
<dbReference type="PANTHER" id="PTHR22946:SF9">
    <property type="entry name" value="POLYKETIDE TRANSFERASE AF380"/>
    <property type="match status" value="1"/>
</dbReference>
<dbReference type="Proteomes" id="UP001500383">
    <property type="component" value="Unassembled WGS sequence"/>
</dbReference>